<evidence type="ECO:0000256" key="4">
    <source>
        <dbReference type="SAM" id="MobiDB-lite"/>
    </source>
</evidence>
<comment type="subcellular location">
    <subcellularLocation>
        <location evidence="1">Cell envelope</location>
    </subcellularLocation>
</comment>
<sequence length="394" mass="42320">MKKALLIILALSMAAVLMLGGCSGAAGTTGQPVDADTQKAEDTEDMNNGGDKTIGVVFYSKTDALGSVVYALVNEAAKTWGLNVKWEIGGLDNDTQLNSVQNLISGGVDGIVIIPLADTVTQKTSEMCEKAGVYFSLCFRDIIDESIRRQVTSNPYFVGMTFEADYDAAKEMVKIAADAGCTNAGVGYNSPTVPYEKQVTAGFNDGMEAYGINKLAEYTISDTGDANVTISNIENFLDAYPNMDMILSGSGSQGMAEATVQLLTSTNVKLVTRDFFTGMEEAFNNGTLAVACGGMAPDALYSLAMCYNAVAGTPLSDSYISCRQKYIFLTSAEECKTFETYFGSDLSRVGDIYTADYLNTLVRSNNQSLDAQSLQEMMDAYSMEWIQKQAAYAQ</sequence>
<dbReference type="Gene3D" id="3.40.50.2300">
    <property type="match status" value="2"/>
</dbReference>
<dbReference type="Proteomes" id="UP000708338">
    <property type="component" value="Unassembled WGS sequence"/>
</dbReference>
<accession>A0AA41FCJ5</accession>
<proteinExistence type="inferred from homology"/>
<dbReference type="Pfam" id="PF13407">
    <property type="entry name" value="Peripla_BP_4"/>
    <property type="match status" value="1"/>
</dbReference>
<comment type="similarity">
    <text evidence="2">Belongs to the bacterial solute-binding protein 2 family.</text>
</comment>
<dbReference type="InterPro" id="IPR025997">
    <property type="entry name" value="SBP_2_dom"/>
</dbReference>
<feature type="signal peptide" evidence="5">
    <location>
        <begin position="1"/>
        <end position="25"/>
    </location>
</feature>
<dbReference type="SUPFAM" id="SSF53822">
    <property type="entry name" value="Periplasmic binding protein-like I"/>
    <property type="match status" value="1"/>
</dbReference>
<feature type="chain" id="PRO_5041288603" evidence="5">
    <location>
        <begin position="26"/>
        <end position="394"/>
    </location>
</feature>
<feature type="region of interest" description="Disordered" evidence="4">
    <location>
        <begin position="27"/>
        <end position="46"/>
    </location>
</feature>
<evidence type="ECO:0000256" key="3">
    <source>
        <dbReference type="ARBA" id="ARBA00022729"/>
    </source>
</evidence>
<evidence type="ECO:0000259" key="6">
    <source>
        <dbReference type="Pfam" id="PF13407"/>
    </source>
</evidence>
<evidence type="ECO:0000313" key="8">
    <source>
        <dbReference type="Proteomes" id="UP000708338"/>
    </source>
</evidence>
<keyword evidence="3 5" id="KW-0732">Signal</keyword>
<dbReference type="EMBL" id="WQPS01000004">
    <property type="protein sequence ID" value="MBT9808760.1"/>
    <property type="molecule type" value="Genomic_DNA"/>
</dbReference>
<dbReference type="InterPro" id="IPR028082">
    <property type="entry name" value="Peripla_BP_I"/>
</dbReference>
<name>A0AA41FCJ5_9FIRM</name>
<evidence type="ECO:0000256" key="1">
    <source>
        <dbReference type="ARBA" id="ARBA00004196"/>
    </source>
</evidence>
<protein>
    <submittedName>
        <fullName evidence="7">Substrate-binding domain-containing protein</fullName>
    </submittedName>
</protein>
<evidence type="ECO:0000256" key="5">
    <source>
        <dbReference type="SAM" id="SignalP"/>
    </source>
</evidence>
<dbReference type="PANTHER" id="PTHR46847:SF1">
    <property type="entry name" value="D-ALLOSE-BINDING PERIPLASMIC PROTEIN-RELATED"/>
    <property type="match status" value="1"/>
</dbReference>
<feature type="domain" description="Periplasmic binding protein" evidence="6">
    <location>
        <begin position="54"/>
        <end position="306"/>
    </location>
</feature>
<dbReference type="GO" id="GO:0030246">
    <property type="term" value="F:carbohydrate binding"/>
    <property type="evidence" value="ECO:0007669"/>
    <property type="project" value="UniProtKB-ARBA"/>
</dbReference>
<dbReference type="GO" id="GO:0030313">
    <property type="term" value="C:cell envelope"/>
    <property type="evidence" value="ECO:0007669"/>
    <property type="project" value="UniProtKB-SubCell"/>
</dbReference>
<evidence type="ECO:0000256" key="2">
    <source>
        <dbReference type="ARBA" id="ARBA00007639"/>
    </source>
</evidence>
<comment type="caution">
    <text evidence="7">The sequence shown here is derived from an EMBL/GenBank/DDBJ whole genome shotgun (WGS) entry which is preliminary data.</text>
</comment>
<dbReference type="AlphaFoldDB" id="A0AA41FCJ5"/>
<organism evidence="7 8">
    <name type="scientific">Enterocloster citroniae</name>
    <dbReference type="NCBI Taxonomy" id="358743"/>
    <lineage>
        <taxon>Bacteria</taxon>
        <taxon>Bacillati</taxon>
        <taxon>Bacillota</taxon>
        <taxon>Clostridia</taxon>
        <taxon>Lachnospirales</taxon>
        <taxon>Lachnospiraceae</taxon>
        <taxon>Enterocloster</taxon>
    </lineage>
</organism>
<dbReference type="RefSeq" id="WP_007859967.1">
    <property type="nucleotide sequence ID" value="NZ_CABJDD010000002.1"/>
</dbReference>
<dbReference type="PANTHER" id="PTHR46847">
    <property type="entry name" value="D-ALLOSE-BINDING PERIPLASMIC PROTEIN-RELATED"/>
    <property type="match status" value="1"/>
</dbReference>
<evidence type="ECO:0000313" key="7">
    <source>
        <dbReference type="EMBL" id="MBT9808760.1"/>
    </source>
</evidence>
<reference evidence="7" key="1">
    <citation type="journal article" date="2021" name="Gut Microbes">
        <title>A synthetic consortium of 100 gut commensals modulates the composition and function in a colon model of the microbiome of elderly subjects.</title>
        <authorList>
            <person name="Perez M."/>
            <person name="Ntemiri A."/>
            <person name="Tan H."/>
            <person name="Harris H.M.B."/>
            <person name="Roager H.M."/>
            <person name="Ribiere C."/>
            <person name="O'Toole P.W."/>
        </authorList>
    </citation>
    <scope>NUCLEOTIDE SEQUENCE</scope>
    <source>
        <strain evidence="7">MCC335</strain>
    </source>
</reference>
<gene>
    <name evidence="7" type="ORF">GPL26_03780</name>
</gene>
<dbReference type="PROSITE" id="PS51257">
    <property type="entry name" value="PROKAR_LIPOPROTEIN"/>
    <property type="match status" value="1"/>
</dbReference>